<proteinExistence type="predicted"/>
<dbReference type="InterPro" id="IPR040120">
    <property type="entry name" value="C19orf44-like"/>
</dbReference>
<feature type="region of interest" description="Disordered" evidence="1">
    <location>
        <begin position="1"/>
        <end position="68"/>
    </location>
</feature>
<dbReference type="InterPro" id="IPR027884">
    <property type="entry name" value="DUF4614"/>
</dbReference>
<protein>
    <submittedName>
        <fullName evidence="3">Uncharacterized protein C19orf44</fullName>
    </submittedName>
</protein>
<evidence type="ECO:0000259" key="2">
    <source>
        <dbReference type="Pfam" id="PF15391"/>
    </source>
</evidence>
<keyword evidence="4" id="KW-1185">Reference proteome</keyword>
<feature type="compositionally biased region" description="Basic and acidic residues" evidence="1">
    <location>
        <begin position="26"/>
        <end position="36"/>
    </location>
</feature>
<evidence type="ECO:0000313" key="4">
    <source>
        <dbReference type="Proteomes" id="UP000053330"/>
    </source>
</evidence>
<dbReference type="PANTHER" id="PTHR22409:SF2">
    <property type="entry name" value="CHROMOSOME 19 OPEN READING FRAME 44"/>
    <property type="match status" value="1"/>
</dbReference>
<dbReference type="EMBL" id="KK752778">
    <property type="protein sequence ID" value="KFP42320.1"/>
    <property type="molecule type" value="Genomic_DNA"/>
</dbReference>
<dbReference type="AlphaFoldDB" id="A0A091KSP4"/>
<dbReference type="PANTHER" id="PTHR22409">
    <property type="entry name" value="CHROMOSOME 19 OPEN READING FRAME 44"/>
    <property type="match status" value="1"/>
</dbReference>
<feature type="domain" description="DUF4614" evidence="2">
    <location>
        <begin position="4"/>
        <end position="86"/>
    </location>
</feature>
<accession>A0A091KSP4</accession>
<sequence>SEERSESRTYSGKRPSSAPSPSFTRARREQVHRATVKDAAVQTVHPPFSSRWAKTNSSAVLDSPAGNSYVDPVPVASHVISADAVEGTEKHV</sequence>
<evidence type="ECO:0000256" key="1">
    <source>
        <dbReference type="SAM" id="MobiDB-lite"/>
    </source>
</evidence>
<feature type="non-terminal residue" evidence="3">
    <location>
        <position position="92"/>
    </location>
</feature>
<dbReference type="Proteomes" id="UP000053330">
    <property type="component" value="Unassembled WGS sequence"/>
</dbReference>
<organism evidence="3 4">
    <name type="scientific">Chlamydotis macqueenii</name>
    <name type="common">Macqueen's bustard</name>
    <dbReference type="NCBI Taxonomy" id="187382"/>
    <lineage>
        <taxon>Eukaryota</taxon>
        <taxon>Metazoa</taxon>
        <taxon>Chordata</taxon>
        <taxon>Craniata</taxon>
        <taxon>Vertebrata</taxon>
        <taxon>Euteleostomi</taxon>
        <taxon>Archelosauria</taxon>
        <taxon>Archosauria</taxon>
        <taxon>Dinosauria</taxon>
        <taxon>Saurischia</taxon>
        <taxon>Theropoda</taxon>
        <taxon>Coelurosauria</taxon>
        <taxon>Aves</taxon>
        <taxon>Neognathae</taxon>
        <taxon>Neoaves</taxon>
        <taxon>Otidimorphae</taxon>
        <taxon>Otidiformes</taxon>
        <taxon>Otididae</taxon>
        <taxon>Chlamydotis</taxon>
    </lineage>
</organism>
<feature type="non-terminal residue" evidence="3">
    <location>
        <position position="1"/>
    </location>
</feature>
<evidence type="ECO:0000313" key="3">
    <source>
        <dbReference type="EMBL" id="KFP42320.1"/>
    </source>
</evidence>
<name>A0A091KSP4_9AVES</name>
<reference evidence="3 4" key="1">
    <citation type="submission" date="2014-04" db="EMBL/GenBank/DDBJ databases">
        <title>Genome evolution of avian class.</title>
        <authorList>
            <person name="Zhang G."/>
            <person name="Li C."/>
        </authorList>
    </citation>
    <scope>NUCLEOTIDE SEQUENCE [LARGE SCALE GENOMIC DNA]</scope>
    <source>
        <strain evidence="3">BGI_N324</strain>
    </source>
</reference>
<gene>
    <name evidence="3" type="ORF">N324_11453</name>
</gene>
<dbReference type="Pfam" id="PF15391">
    <property type="entry name" value="DUF4614"/>
    <property type="match status" value="1"/>
</dbReference>